<evidence type="ECO:0000313" key="2">
    <source>
        <dbReference type="Proteomes" id="UP000656813"/>
    </source>
</evidence>
<reference evidence="1" key="1">
    <citation type="journal article" date="2014" name="Int. J. Syst. Evol. Microbiol.">
        <title>Complete genome sequence of Corynebacterium casei LMG S-19264T (=DSM 44701T), isolated from a smear-ripened cheese.</title>
        <authorList>
            <consortium name="US DOE Joint Genome Institute (JGI-PGF)"/>
            <person name="Walter F."/>
            <person name="Albersmeier A."/>
            <person name="Kalinowski J."/>
            <person name="Ruckert C."/>
        </authorList>
    </citation>
    <scope>NUCLEOTIDE SEQUENCE</scope>
    <source>
        <strain evidence="1">CGMCC 1.12777</strain>
    </source>
</reference>
<keyword evidence="2" id="KW-1185">Reference proteome</keyword>
<accession>A0A8J3EMW8</accession>
<protein>
    <submittedName>
        <fullName evidence="1">Uncharacterized protein</fullName>
    </submittedName>
</protein>
<comment type="caution">
    <text evidence="1">The sequence shown here is derived from an EMBL/GenBank/DDBJ whole genome shotgun (WGS) entry which is preliminary data.</text>
</comment>
<evidence type="ECO:0000313" key="1">
    <source>
        <dbReference type="EMBL" id="GGH84284.1"/>
    </source>
</evidence>
<proteinExistence type="predicted"/>
<dbReference type="EMBL" id="BMFV01000021">
    <property type="protein sequence ID" value="GGH84284.1"/>
    <property type="molecule type" value="Genomic_DNA"/>
</dbReference>
<sequence>MKKCIFRLSLIMFVFFVSFFLTLRGAFAIENPSSQESLGAMPVNEQRDIYHQIGLTQAEINRLMTYIASLDLDTIIPQLTGITNELNALRISSEEHKKITLDGKQLLTTINEMLDLLQLDTDVFFVDGQHHEPFSLKKMMATQYQNKKVIIQLLDQNHHRIADLELHPHTVKEVAGYFIANSL</sequence>
<dbReference type="RefSeq" id="WP_188497906.1">
    <property type="nucleotide sequence ID" value="NZ_BMFV01000021.1"/>
</dbReference>
<dbReference type="InterPro" id="IPR030832">
    <property type="entry name" value="Acidic_LPXTA"/>
</dbReference>
<name>A0A8J3EMW8_9BACL</name>
<reference evidence="1" key="2">
    <citation type="submission" date="2020-09" db="EMBL/GenBank/DDBJ databases">
        <authorList>
            <person name="Sun Q."/>
            <person name="Zhou Y."/>
        </authorList>
    </citation>
    <scope>NUCLEOTIDE SEQUENCE</scope>
    <source>
        <strain evidence="1">CGMCC 1.12777</strain>
    </source>
</reference>
<organism evidence="1 2">
    <name type="scientific">Pullulanibacillus pueri</name>
    <dbReference type="NCBI Taxonomy" id="1437324"/>
    <lineage>
        <taxon>Bacteria</taxon>
        <taxon>Bacillati</taxon>
        <taxon>Bacillota</taxon>
        <taxon>Bacilli</taxon>
        <taxon>Bacillales</taxon>
        <taxon>Sporolactobacillaceae</taxon>
        <taxon>Pullulanibacillus</taxon>
    </lineage>
</organism>
<dbReference type="Proteomes" id="UP000656813">
    <property type="component" value="Unassembled WGS sequence"/>
</dbReference>
<gene>
    <name evidence="1" type="ORF">GCM10007096_27000</name>
</gene>
<dbReference type="AlphaFoldDB" id="A0A8J3EMW8"/>
<dbReference type="NCBIfam" id="TIGR04383">
    <property type="entry name" value="acidic_w_LPXTA"/>
    <property type="match status" value="1"/>
</dbReference>